<dbReference type="Pfam" id="PF00561">
    <property type="entry name" value="Abhydrolase_1"/>
    <property type="match status" value="1"/>
</dbReference>
<evidence type="ECO:0000313" key="2">
    <source>
        <dbReference type="EMBL" id="SEA86962.1"/>
    </source>
</evidence>
<organism evidence="2 3">
    <name type="scientific">Chitinophaga terrae</name>
    <name type="common">ex Kim and Jung 2007</name>
    <dbReference type="NCBI Taxonomy" id="408074"/>
    <lineage>
        <taxon>Bacteria</taxon>
        <taxon>Pseudomonadati</taxon>
        <taxon>Bacteroidota</taxon>
        <taxon>Chitinophagia</taxon>
        <taxon>Chitinophagales</taxon>
        <taxon>Chitinophagaceae</taxon>
        <taxon>Chitinophaga</taxon>
    </lineage>
</organism>
<accession>A0A1H4ERQ9</accession>
<dbReference type="PANTHER" id="PTHR42977">
    <property type="entry name" value="HYDROLASE-RELATED"/>
    <property type="match status" value="1"/>
</dbReference>
<dbReference type="PRINTS" id="PR00412">
    <property type="entry name" value="EPOXHYDRLASE"/>
</dbReference>
<dbReference type="RefSeq" id="WP_089763585.1">
    <property type="nucleotide sequence ID" value="NZ_BKAT01000032.1"/>
</dbReference>
<dbReference type="InterPro" id="IPR000639">
    <property type="entry name" value="Epox_hydrolase-like"/>
</dbReference>
<reference evidence="3" key="1">
    <citation type="submission" date="2016-10" db="EMBL/GenBank/DDBJ databases">
        <authorList>
            <person name="Varghese N."/>
            <person name="Submissions S."/>
        </authorList>
    </citation>
    <scope>NUCLEOTIDE SEQUENCE [LARGE SCALE GENOMIC DNA]</scope>
    <source>
        <strain evidence="3">DSM 23920</strain>
    </source>
</reference>
<dbReference type="PRINTS" id="PR00111">
    <property type="entry name" value="ABHYDROLASE"/>
</dbReference>
<dbReference type="InterPro" id="IPR051340">
    <property type="entry name" value="Haloalkane_dehalogenase"/>
</dbReference>
<dbReference type="InterPro" id="IPR029058">
    <property type="entry name" value="AB_hydrolase_fold"/>
</dbReference>
<evidence type="ECO:0000259" key="1">
    <source>
        <dbReference type="Pfam" id="PF00561"/>
    </source>
</evidence>
<dbReference type="OrthoDB" id="9799612at2"/>
<feature type="domain" description="AB hydrolase-1" evidence="1">
    <location>
        <begin position="29"/>
        <end position="266"/>
    </location>
</feature>
<dbReference type="Gene3D" id="3.40.50.1820">
    <property type="entry name" value="alpha/beta hydrolase"/>
    <property type="match status" value="1"/>
</dbReference>
<dbReference type="Proteomes" id="UP000199656">
    <property type="component" value="Unassembled WGS sequence"/>
</dbReference>
<keyword evidence="3" id="KW-1185">Reference proteome</keyword>
<protein>
    <submittedName>
        <fullName evidence="2">Pimeloyl-ACP methyl ester carboxylesterase</fullName>
    </submittedName>
</protein>
<dbReference type="InterPro" id="IPR000073">
    <property type="entry name" value="AB_hydrolase_1"/>
</dbReference>
<evidence type="ECO:0000313" key="3">
    <source>
        <dbReference type="Proteomes" id="UP000199656"/>
    </source>
</evidence>
<sequence>MKAPQVNYKTVALNGLDIFYREAGNPAAPAILLLHGYPNSSFLFRNLIPVLAAENYYVIAPDFPGFGYSSYPAADEFQYTFENYSKVLSEFVEKMQLKKFAVFLHDYGSVIGMRMVLMHPEKITALIFQDSNAYEEGLGKEWDASKAYWDNPTAENRKAIGEFLNFEGCRAQYLAGVPEDQISLFTPDTWTLDWTFMNRPGHIENLFSLFEDYKHNRVYFPRFQEFFRKVRPPMLVIWGKHDAYYSVAEATCYKRDNPDTEVHVFSAEKESANSR</sequence>
<gene>
    <name evidence="2" type="ORF">SAMN05660909_03884</name>
</gene>
<name>A0A1H4ERQ9_9BACT</name>
<proteinExistence type="predicted"/>
<dbReference type="SUPFAM" id="SSF53474">
    <property type="entry name" value="alpha/beta-Hydrolases"/>
    <property type="match status" value="1"/>
</dbReference>
<dbReference type="AlphaFoldDB" id="A0A1H4ERQ9"/>
<dbReference type="STRING" id="408074.SAMN05660909_03884"/>
<dbReference type="EMBL" id="FNRL01000019">
    <property type="protein sequence ID" value="SEA86962.1"/>
    <property type="molecule type" value="Genomic_DNA"/>
</dbReference>
<dbReference type="PANTHER" id="PTHR42977:SF1">
    <property type="entry name" value="BLR6576 PROTEIN"/>
    <property type="match status" value="1"/>
</dbReference>
<dbReference type="GO" id="GO:0004301">
    <property type="term" value="F:epoxide hydrolase activity"/>
    <property type="evidence" value="ECO:0007669"/>
    <property type="project" value="TreeGrafter"/>
</dbReference>